<organism evidence="1 2">
    <name type="scientific">Candidatus Thiomargarita nelsonii</name>
    <dbReference type="NCBI Taxonomy" id="1003181"/>
    <lineage>
        <taxon>Bacteria</taxon>
        <taxon>Pseudomonadati</taxon>
        <taxon>Pseudomonadota</taxon>
        <taxon>Gammaproteobacteria</taxon>
        <taxon>Thiotrichales</taxon>
        <taxon>Thiotrichaceae</taxon>
        <taxon>Thiomargarita</taxon>
    </lineage>
</organism>
<sequence>MSKSSWACFLLHNKTDTSSPLFAFAPFPFSPCLGFRLNKRGCRFWLIQFSNSVLFFTC</sequence>
<proteinExistence type="predicted"/>
<comment type="caution">
    <text evidence="1">The sequence shown here is derived from an EMBL/GenBank/DDBJ whole genome shotgun (WGS) entry which is preliminary data.</text>
</comment>
<keyword evidence="2" id="KW-1185">Reference proteome</keyword>
<evidence type="ECO:0000313" key="1">
    <source>
        <dbReference type="EMBL" id="OAD20529.1"/>
    </source>
</evidence>
<accession>A0A176RXV0</accession>
<gene>
    <name evidence="1" type="ORF">THIOM_003762</name>
</gene>
<protein>
    <submittedName>
        <fullName evidence="1">Uncharacterized protein</fullName>
    </submittedName>
</protein>
<reference evidence="1 2" key="1">
    <citation type="submission" date="2016-05" db="EMBL/GenBank/DDBJ databases">
        <title>Single-cell genome of chain-forming Candidatus Thiomargarita nelsonii and comparison to other large sulfur-oxidizing bacteria.</title>
        <authorList>
            <person name="Winkel M."/>
            <person name="Salman V."/>
            <person name="Woyke T."/>
            <person name="Schulz-Vogt H."/>
            <person name="Richter M."/>
            <person name="Flood B."/>
            <person name="Bailey J."/>
            <person name="Amann R."/>
            <person name="Mussmann M."/>
        </authorList>
    </citation>
    <scope>NUCLEOTIDE SEQUENCE [LARGE SCALE GENOMIC DNA]</scope>
    <source>
        <strain evidence="1 2">THI036</strain>
    </source>
</reference>
<dbReference type="EMBL" id="LUTY01002303">
    <property type="protein sequence ID" value="OAD20529.1"/>
    <property type="molecule type" value="Genomic_DNA"/>
</dbReference>
<evidence type="ECO:0000313" key="2">
    <source>
        <dbReference type="Proteomes" id="UP000076962"/>
    </source>
</evidence>
<name>A0A176RXV0_9GAMM</name>
<dbReference type="AlphaFoldDB" id="A0A176RXV0"/>
<dbReference type="Proteomes" id="UP000076962">
    <property type="component" value="Unassembled WGS sequence"/>
</dbReference>